<feature type="domain" description="Solute-binding protein family 5" evidence="7">
    <location>
        <begin position="83"/>
        <end position="463"/>
    </location>
</feature>
<dbReference type="Pfam" id="PF00496">
    <property type="entry name" value="SBP_bac_5"/>
    <property type="match status" value="1"/>
</dbReference>
<dbReference type="InterPro" id="IPR023765">
    <property type="entry name" value="SBP_5_CS"/>
</dbReference>
<dbReference type="InterPro" id="IPR039424">
    <property type="entry name" value="SBP_5"/>
</dbReference>
<protein>
    <submittedName>
        <fullName evidence="8">Peptide ABC transporter substrate-binding protein</fullName>
    </submittedName>
</protein>
<comment type="similarity">
    <text evidence="2">Belongs to the bacterial solute-binding protein 5 family.</text>
</comment>
<keyword evidence="5" id="KW-0571">Peptide transport</keyword>
<dbReference type="Gene3D" id="3.90.76.10">
    <property type="entry name" value="Dipeptide-binding Protein, Domain 1"/>
    <property type="match status" value="1"/>
</dbReference>
<feature type="signal peptide" evidence="6">
    <location>
        <begin position="1"/>
        <end position="21"/>
    </location>
</feature>
<dbReference type="EMBL" id="CABWKQ010000004">
    <property type="protein sequence ID" value="VWX33532.1"/>
    <property type="molecule type" value="Genomic_DNA"/>
</dbReference>
<dbReference type="GO" id="GO:0043190">
    <property type="term" value="C:ATP-binding cassette (ABC) transporter complex"/>
    <property type="evidence" value="ECO:0007669"/>
    <property type="project" value="InterPro"/>
</dbReference>
<dbReference type="SUPFAM" id="SSF53850">
    <property type="entry name" value="Periplasmic binding protein-like II"/>
    <property type="match status" value="1"/>
</dbReference>
<dbReference type="RefSeq" id="WP_029332635.1">
    <property type="nucleotide sequence ID" value="NZ_LR732308.1"/>
</dbReference>
<dbReference type="CDD" id="cd08504">
    <property type="entry name" value="PBP2_OppA"/>
    <property type="match status" value="1"/>
</dbReference>
<dbReference type="Proteomes" id="UP000439752">
    <property type="component" value="Unassembled WGS sequence"/>
</dbReference>
<evidence type="ECO:0000256" key="5">
    <source>
        <dbReference type="ARBA" id="ARBA00022856"/>
    </source>
</evidence>
<dbReference type="GO" id="GO:0015833">
    <property type="term" value="P:peptide transport"/>
    <property type="evidence" value="ECO:0007669"/>
    <property type="project" value="UniProtKB-KW"/>
</dbReference>
<dbReference type="PROSITE" id="PS01040">
    <property type="entry name" value="SBP_BACTERIAL_5"/>
    <property type="match status" value="1"/>
</dbReference>
<evidence type="ECO:0000313" key="8">
    <source>
        <dbReference type="EMBL" id="VWX33532.1"/>
    </source>
</evidence>
<gene>
    <name evidence="8" type="ORF">EXIGUO9Y_120010</name>
</gene>
<keyword evidence="4 6" id="KW-0732">Signal</keyword>
<evidence type="ECO:0000256" key="4">
    <source>
        <dbReference type="ARBA" id="ARBA00022729"/>
    </source>
</evidence>
<evidence type="ECO:0000256" key="2">
    <source>
        <dbReference type="ARBA" id="ARBA00005695"/>
    </source>
</evidence>
<evidence type="ECO:0000256" key="6">
    <source>
        <dbReference type="SAM" id="SignalP"/>
    </source>
</evidence>
<sequence length="544" mass="61520">MKKQTKIAFAGLSSMALLAVAACGQDNESNGSSSSDGNKKQEVTFISTTDVPQLDPTKTTDSTSIIVTNNVFEGLYRLDGENKPTPGMAESVEVSDDKQTYTFKLRKDAKWSDGSSVTADDFIYSWKRALDPKTGAEYAYILQDLKNANKIMAGEAELDELGVKKIDDQTLEVQLEAPAPYFLGLTSFPTYLPLKQSFVEEKGDKFAMNVESMNFNGPFILSDWQSNAGWTYKKNPDYWDKANVKMDKIDVKVVKEISTGVNLFESKEVDFAPITSEFVSQYEQSEDYKTRPDARINFLRFNQKNKALQNENIRKALALGFEKQGITDVILNDGSEPANFIVAKDFTFTPDGEDFRAKYPDLQSFDAAEAKKAWEAGLKELGVKTVELDMLSRDEDAFKKVSEFLKGDLEKNLPGLTVKIKQQPFKNFLDLESKGDYDISAAGWGPDYQDPMTFLDMWLTDGSFNRMNYSNKEFDQLVKDAKKETDEAKRWSDLQEAEKMLLAEDYAIAPIYQKGEAYLQRANIDKLYRHPFGADMSFKWMEVK</sequence>
<dbReference type="PROSITE" id="PS51257">
    <property type="entry name" value="PROKAR_LIPOPROTEIN"/>
    <property type="match status" value="1"/>
</dbReference>
<feature type="chain" id="PRO_5039577840" evidence="6">
    <location>
        <begin position="22"/>
        <end position="544"/>
    </location>
</feature>
<dbReference type="GO" id="GO:0030288">
    <property type="term" value="C:outer membrane-bounded periplasmic space"/>
    <property type="evidence" value="ECO:0007669"/>
    <property type="project" value="UniProtKB-ARBA"/>
</dbReference>
<evidence type="ECO:0000256" key="3">
    <source>
        <dbReference type="ARBA" id="ARBA00022448"/>
    </source>
</evidence>
<dbReference type="Gene3D" id="3.10.105.10">
    <property type="entry name" value="Dipeptide-binding Protein, Domain 3"/>
    <property type="match status" value="1"/>
</dbReference>
<dbReference type="PANTHER" id="PTHR30290:SF10">
    <property type="entry name" value="PERIPLASMIC OLIGOPEPTIDE-BINDING PROTEIN-RELATED"/>
    <property type="match status" value="1"/>
</dbReference>
<reference evidence="8 9" key="1">
    <citation type="submission" date="2019-10" db="EMBL/GenBank/DDBJ databases">
        <authorList>
            <person name="Karimi E."/>
        </authorList>
    </citation>
    <scope>NUCLEOTIDE SEQUENCE [LARGE SCALE GENOMIC DNA]</scope>
    <source>
        <strain evidence="8">Exiguobacterium sp. 9Y</strain>
    </source>
</reference>
<accession>A0A653I3I2</accession>
<dbReference type="GO" id="GO:1904680">
    <property type="term" value="F:peptide transmembrane transporter activity"/>
    <property type="evidence" value="ECO:0007669"/>
    <property type="project" value="TreeGrafter"/>
</dbReference>
<dbReference type="InterPro" id="IPR030678">
    <property type="entry name" value="Peptide/Ni-bd"/>
</dbReference>
<dbReference type="Gene3D" id="3.40.190.10">
    <property type="entry name" value="Periplasmic binding protein-like II"/>
    <property type="match status" value="1"/>
</dbReference>
<comment type="subcellular location">
    <subcellularLocation>
        <location evidence="1">Cell membrane</location>
        <topology evidence="1">Lipid-anchor</topology>
    </subcellularLocation>
</comment>
<dbReference type="FunFam" id="3.90.76.10:FF:000001">
    <property type="entry name" value="Oligopeptide ABC transporter substrate-binding protein"/>
    <property type="match status" value="1"/>
</dbReference>
<dbReference type="InterPro" id="IPR000914">
    <property type="entry name" value="SBP_5_dom"/>
</dbReference>
<keyword evidence="9" id="KW-1185">Reference proteome</keyword>
<name>A0A653I3I2_9BACL</name>
<evidence type="ECO:0000259" key="7">
    <source>
        <dbReference type="Pfam" id="PF00496"/>
    </source>
</evidence>
<keyword evidence="3" id="KW-0813">Transport</keyword>
<dbReference type="FunFam" id="3.10.105.10:FF:000001">
    <property type="entry name" value="Oligopeptide ABC transporter, oligopeptide-binding protein"/>
    <property type="match status" value="1"/>
</dbReference>
<dbReference type="PANTHER" id="PTHR30290">
    <property type="entry name" value="PERIPLASMIC BINDING COMPONENT OF ABC TRANSPORTER"/>
    <property type="match status" value="1"/>
</dbReference>
<proteinExistence type="inferred from homology"/>
<evidence type="ECO:0000313" key="9">
    <source>
        <dbReference type="Proteomes" id="UP000439752"/>
    </source>
</evidence>
<dbReference type="PIRSF" id="PIRSF002741">
    <property type="entry name" value="MppA"/>
    <property type="match status" value="1"/>
</dbReference>
<dbReference type="AlphaFoldDB" id="A0A653I3I2"/>
<keyword evidence="5" id="KW-0653">Protein transport</keyword>
<organism evidence="8 9">
    <name type="scientific">Exiguobacterium oxidotolerans</name>
    <dbReference type="NCBI Taxonomy" id="223958"/>
    <lineage>
        <taxon>Bacteria</taxon>
        <taxon>Bacillati</taxon>
        <taxon>Bacillota</taxon>
        <taxon>Bacilli</taxon>
        <taxon>Bacillales</taxon>
        <taxon>Bacillales Family XII. Incertae Sedis</taxon>
        <taxon>Exiguobacterium</taxon>
    </lineage>
</organism>
<evidence type="ECO:0000256" key="1">
    <source>
        <dbReference type="ARBA" id="ARBA00004193"/>
    </source>
</evidence>